<gene>
    <name evidence="2" type="ORF">E2C01_095244</name>
</gene>
<accession>A0A5B7JYW8</accession>
<proteinExistence type="predicted"/>
<dbReference type="OrthoDB" id="1923159at2759"/>
<reference evidence="2 3" key="1">
    <citation type="submission" date="2019-05" db="EMBL/GenBank/DDBJ databases">
        <title>Another draft genome of Portunus trituberculatus and its Hox gene families provides insights of decapod evolution.</title>
        <authorList>
            <person name="Jeong J.-H."/>
            <person name="Song I."/>
            <person name="Kim S."/>
            <person name="Choi T."/>
            <person name="Kim D."/>
            <person name="Ryu S."/>
            <person name="Kim W."/>
        </authorList>
    </citation>
    <scope>NUCLEOTIDE SEQUENCE [LARGE SCALE GENOMIC DNA]</scope>
    <source>
        <tissue evidence="2">Muscle</tissue>
    </source>
</reference>
<name>A0A5B7JYW8_PORTR</name>
<keyword evidence="3" id="KW-1185">Reference proteome</keyword>
<dbReference type="AlphaFoldDB" id="A0A5B7JYW8"/>
<feature type="compositionally biased region" description="Low complexity" evidence="1">
    <location>
        <begin position="17"/>
        <end position="28"/>
    </location>
</feature>
<feature type="compositionally biased region" description="Basic and acidic residues" evidence="1">
    <location>
        <begin position="64"/>
        <end position="76"/>
    </location>
</feature>
<organism evidence="2 3">
    <name type="scientific">Portunus trituberculatus</name>
    <name type="common">Swimming crab</name>
    <name type="synonym">Neptunus trituberculatus</name>
    <dbReference type="NCBI Taxonomy" id="210409"/>
    <lineage>
        <taxon>Eukaryota</taxon>
        <taxon>Metazoa</taxon>
        <taxon>Ecdysozoa</taxon>
        <taxon>Arthropoda</taxon>
        <taxon>Crustacea</taxon>
        <taxon>Multicrustacea</taxon>
        <taxon>Malacostraca</taxon>
        <taxon>Eumalacostraca</taxon>
        <taxon>Eucarida</taxon>
        <taxon>Decapoda</taxon>
        <taxon>Pleocyemata</taxon>
        <taxon>Brachyura</taxon>
        <taxon>Eubrachyura</taxon>
        <taxon>Portunoidea</taxon>
        <taxon>Portunidae</taxon>
        <taxon>Portuninae</taxon>
        <taxon>Portunus</taxon>
    </lineage>
</organism>
<evidence type="ECO:0000256" key="1">
    <source>
        <dbReference type="SAM" id="MobiDB-lite"/>
    </source>
</evidence>
<feature type="compositionally biased region" description="Low complexity" evidence="1">
    <location>
        <begin position="91"/>
        <end position="108"/>
    </location>
</feature>
<sequence>MDQVGKVNTPAPPTQANSSGSGNSSKKGSSGGGKENSAPKMLQDTHTSAPSTGEAWPCLATATKEGKKSKSSRADRSNGSARHTPTDEHNNNNNSNNNNNNNNIVSKR</sequence>
<dbReference type="Proteomes" id="UP000324222">
    <property type="component" value="Unassembled WGS sequence"/>
</dbReference>
<comment type="caution">
    <text evidence="2">The sequence shown here is derived from an EMBL/GenBank/DDBJ whole genome shotgun (WGS) entry which is preliminary data.</text>
</comment>
<evidence type="ECO:0000313" key="3">
    <source>
        <dbReference type="Proteomes" id="UP000324222"/>
    </source>
</evidence>
<evidence type="ECO:0000313" key="2">
    <source>
        <dbReference type="EMBL" id="MPC99805.1"/>
    </source>
</evidence>
<feature type="region of interest" description="Disordered" evidence="1">
    <location>
        <begin position="1"/>
        <end position="108"/>
    </location>
</feature>
<protein>
    <submittedName>
        <fullName evidence="2">Uncharacterized protein</fullName>
    </submittedName>
</protein>
<dbReference type="EMBL" id="VSRR010119978">
    <property type="protein sequence ID" value="MPC99805.1"/>
    <property type="molecule type" value="Genomic_DNA"/>
</dbReference>